<sequence length="638" mass="72716">MERISVAQLTQIRNLPAEMTLSRLASFIRIIRRLKDELIHTLHLPDPAIPPNNLPSHIVSFLSVALSLTSELVASIWDALRDWVWNAAAEELTFQERELFEEYGRQSQDSQKHLAAHMFYPPVQTCLRCPGGRTLNKISRIPVTYFTVNGPECAFSTSFRCPNCHARYHPQYYVAERRYYYGFQATCLPDFVHFEQHAFMSSELCELFTALMVFAWVSSQNCATIYNNAMSKPVTEHRVSSLSLSSEQVWRAFVLNALLRDCKETDRTLEMPDGPGLTHDDRLKYAQTVRNDRIALHGQAQRLHACETCEKFVDCDDPGGHKGLAALRAIVMDGITIGHPCCKVHNCTEPLPNNRAHFCESHQHLKTLCVVKDCTRSARSGGKTCDLPAHVKLDEYKNLKGKGFFLLKQCLQQIGQQPKDSFGTDTNAIIPDDGEIVMDDPSHKSDHGNVQLTAQYGRRRTHNEQLGVACCGIIVFRVTMNGAESVSGVKDIAKSVYEPEELPQCMFFDNNCQLQEHLIAQKDDYFRYVYLPVDVFHFKSKHKQTDTFCQKHCNPARFKKLVGEDGKWVFNSSVAEQTNVWMGGYQAIVRDMLAHNYSFFLDEMIKRRNEYLVAKLQQTQKFPYLVPSAAELRQASQL</sequence>
<dbReference type="Pfam" id="PF18718">
    <property type="entry name" value="CxC5"/>
    <property type="match status" value="1"/>
</dbReference>
<organism evidence="3 4">
    <name type="scientific">Paramarasmius palmivorus</name>
    <dbReference type="NCBI Taxonomy" id="297713"/>
    <lineage>
        <taxon>Eukaryota</taxon>
        <taxon>Fungi</taxon>
        <taxon>Dikarya</taxon>
        <taxon>Basidiomycota</taxon>
        <taxon>Agaricomycotina</taxon>
        <taxon>Agaricomycetes</taxon>
        <taxon>Agaricomycetidae</taxon>
        <taxon>Agaricales</taxon>
        <taxon>Marasmiineae</taxon>
        <taxon>Marasmiaceae</taxon>
        <taxon>Paramarasmius</taxon>
    </lineage>
</organism>
<dbReference type="AlphaFoldDB" id="A0AAW0BQH1"/>
<evidence type="ECO:0000259" key="1">
    <source>
        <dbReference type="Pfam" id="PF18718"/>
    </source>
</evidence>
<evidence type="ECO:0000313" key="3">
    <source>
        <dbReference type="EMBL" id="KAK7028895.1"/>
    </source>
</evidence>
<evidence type="ECO:0008006" key="5">
    <source>
        <dbReference type="Google" id="ProtNLM"/>
    </source>
</evidence>
<feature type="domain" description="CxC6 like cysteine cluster associated with KDZ" evidence="2">
    <location>
        <begin position="331"/>
        <end position="395"/>
    </location>
</feature>
<dbReference type="InterPro" id="IPR040898">
    <property type="entry name" value="CxC6"/>
</dbReference>
<name>A0AAW0BQH1_9AGAR</name>
<feature type="domain" description="CxC5 like cysteine cluster associated with KDZ" evidence="1">
    <location>
        <begin position="115"/>
        <end position="229"/>
    </location>
</feature>
<gene>
    <name evidence="3" type="ORF">VNI00_014819</name>
</gene>
<proteinExistence type="predicted"/>
<dbReference type="InterPro" id="IPR041539">
    <property type="entry name" value="CxC5"/>
</dbReference>
<dbReference type="Pfam" id="PF18721">
    <property type="entry name" value="CxC6"/>
    <property type="match status" value="1"/>
</dbReference>
<keyword evidence="4" id="KW-1185">Reference proteome</keyword>
<accession>A0AAW0BQH1</accession>
<dbReference type="EMBL" id="JAYKXP010000087">
    <property type="protein sequence ID" value="KAK7028895.1"/>
    <property type="molecule type" value="Genomic_DNA"/>
</dbReference>
<dbReference type="Proteomes" id="UP001383192">
    <property type="component" value="Unassembled WGS sequence"/>
</dbReference>
<evidence type="ECO:0000259" key="2">
    <source>
        <dbReference type="Pfam" id="PF18721"/>
    </source>
</evidence>
<reference evidence="3 4" key="1">
    <citation type="submission" date="2024-01" db="EMBL/GenBank/DDBJ databases">
        <title>A draft genome for a cacao thread blight-causing isolate of Paramarasmius palmivorus.</title>
        <authorList>
            <person name="Baruah I.K."/>
            <person name="Bukari Y."/>
            <person name="Amoako-Attah I."/>
            <person name="Meinhardt L.W."/>
            <person name="Bailey B.A."/>
            <person name="Cohen S.P."/>
        </authorList>
    </citation>
    <scope>NUCLEOTIDE SEQUENCE [LARGE SCALE GENOMIC DNA]</scope>
    <source>
        <strain evidence="3 4">GH-12</strain>
    </source>
</reference>
<comment type="caution">
    <text evidence="3">The sequence shown here is derived from an EMBL/GenBank/DDBJ whole genome shotgun (WGS) entry which is preliminary data.</text>
</comment>
<evidence type="ECO:0000313" key="4">
    <source>
        <dbReference type="Proteomes" id="UP001383192"/>
    </source>
</evidence>
<protein>
    <recommendedName>
        <fullName evidence="5">CxC5 like cysteine cluster associated with KDZ domain-containing protein</fullName>
    </recommendedName>
</protein>